<proteinExistence type="predicted"/>
<organism evidence="1 2">
    <name type="scientific">Phytophthora oleae</name>
    <dbReference type="NCBI Taxonomy" id="2107226"/>
    <lineage>
        <taxon>Eukaryota</taxon>
        <taxon>Sar</taxon>
        <taxon>Stramenopiles</taxon>
        <taxon>Oomycota</taxon>
        <taxon>Peronosporomycetes</taxon>
        <taxon>Peronosporales</taxon>
        <taxon>Peronosporaceae</taxon>
        <taxon>Phytophthora</taxon>
    </lineage>
</organism>
<dbReference type="Proteomes" id="UP001632037">
    <property type="component" value="Unassembled WGS sequence"/>
</dbReference>
<keyword evidence="2" id="KW-1185">Reference proteome</keyword>
<evidence type="ECO:0008006" key="3">
    <source>
        <dbReference type="Google" id="ProtNLM"/>
    </source>
</evidence>
<evidence type="ECO:0000313" key="2">
    <source>
        <dbReference type="Proteomes" id="UP001632037"/>
    </source>
</evidence>
<dbReference type="EMBL" id="JBIMZQ010000004">
    <property type="protein sequence ID" value="KAL3671873.1"/>
    <property type="molecule type" value="Genomic_DNA"/>
</dbReference>
<name>A0ABD3FYP6_9STRA</name>
<sequence length="115" mass="12818">MLQWGGLIHCQARLGLSISIRTDYGATPGGDTRQKTITPAGLRDLLTRNRCGTSLLANTGAKSNRPSRMTHFAGGPRKRRRHCLAFYIGWSHQLCYCFLQPKARLKGKWTGTMLS</sequence>
<evidence type="ECO:0000313" key="1">
    <source>
        <dbReference type="EMBL" id="KAL3671873.1"/>
    </source>
</evidence>
<gene>
    <name evidence="1" type="ORF">V7S43_002541</name>
</gene>
<protein>
    <recommendedName>
        <fullName evidence="3">PiggyBac transposable element-derived protein domain-containing protein</fullName>
    </recommendedName>
</protein>
<reference evidence="1 2" key="1">
    <citation type="submission" date="2024-09" db="EMBL/GenBank/DDBJ databases">
        <title>Genome sequencing and assembly of Phytophthora oleae, isolate VK10A, causative agent of rot of olive drupes.</title>
        <authorList>
            <person name="Conti Taguali S."/>
            <person name="Riolo M."/>
            <person name="La Spada F."/>
            <person name="Cacciola S.O."/>
            <person name="Dionisio G."/>
        </authorList>
    </citation>
    <scope>NUCLEOTIDE SEQUENCE [LARGE SCALE GENOMIC DNA]</scope>
    <source>
        <strain evidence="1 2">VK10A</strain>
    </source>
</reference>
<dbReference type="AlphaFoldDB" id="A0ABD3FYP6"/>
<accession>A0ABD3FYP6</accession>
<comment type="caution">
    <text evidence="1">The sequence shown here is derived from an EMBL/GenBank/DDBJ whole genome shotgun (WGS) entry which is preliminary data.</text>
</comment>